<keyword evidence="2" id="KW-0812">Transmembrane</keyword>
<dbReference type="EMBL" id="ACIN03000013">
    <property type="protein sequence ID" value="ESK65107.1"/>
    <property type="molecule type" value="Genomic_DNA"/>
</dbReference>
<feature type="region of interest" description="Disordered" evidence="1">
    <location>
        <begin position="1"/>
        <end position="59"/>
    </location>
</feature>
<dbReference type="RefSeq" id="WP_023391910.1">
    <property type="nucleotide sequence ID" value="NZ_KI535340.1"/>
</dbReference>
<sequence>MPETETRMSRYHGKDKHRREYEDYVKGGASQESKQADWPSLEDQDQDLGQTQVYSSKNWQEDPYAYHEVEEIPDELSSYYQDYSAYEDSSYGSEAYYDDDHQAYVAYDEYDEGYDQYEEEPAPAPSKPPKVKGPYSLRLDRFLNNALILVAVLLLIVMVIMFVF</sequence>
<keyword evidence="2" id="KW-1133">Transmembrane helix</keyword>
<organism evidence="3 4">
    <name type="scientific">Abiotrophia defectiva ATCC 49176</name>
    <dbReference type="NCBI Taxonomy" id="592010"/>
    <lineage>
        <taxon>Bacteria</taxon>
        <taxon>Bacillati</taxon>
        <taxon>Bacillota</taxon>
        <taxon>Bacilli</taxon>
        <taxon>Lactobacillales</taxon>
        <taxon>Aerococcaceae</taxon>
        <taxon>Abiotrophia</taxon>
    </lineage>
</organism>
<keyword evidence="2" id="KW-0472">Membrane</keyword>
<protein>
    <submittedName>
        <fullName evidence="3">Uncharacterized protein</fullName>
    </submittedName>
</protein>
<dbReference type="Proteomes" id="UP000019050">
    <property type="component" value="Unassembled WGS sequence"/>
</dbReference>
<feature type="transmembrane region" description="Helical" evidence="2">
    <location>
        <begin position="142"/>
        <end position="163"/>
    </location>
</feature>
<evidence type="ECO:0000313" key="3">
    <source>
        <dbReference type="EMBL" id="ESK65107.1"/>
    </source>
</evidence>
<evidence type="ECO:0000256" key="2">
    <source>
        <dbReference type="SAM" id="Phobius"/>
    </source>
</evidence>
<keyword evidence="4" id="KW-1185">Reference proteome</keyword>
<feature type="compositionally biased region" description="Polar residues" evidence="1">
    <location>
        <begin position="47"/>
        <end position="58"/>
    </location>
</feature>
<name>W1Q239_ABIDE</name>
<dbReference type="GeneID" id="84817776"/>
<comment type="caution">
    <text evidence="3">The sequence shown here is derived from an EMBL/GenBank/DDBJ whole genome shotgun (WGS) entry which is preliminary data.</text>
</comment>
<evidence type="ECO:0000256" key="1">
    <source>
        <dbReference type="SAM" id="MobiDB-lite"/>
    </source>
</evidence>
<gene>
    <name evidence="3" type="ORF">GCWU000182_001268</name>
</gene>
<accession>W1Q239</accession>
<reference evidence="3" key="1">
    <citation type="submission" date="2013-06" db="EMBL/GenBank/DDBJ databases">
        <authorList>
            <person name="Weinstock G."/>
            <person name="Sodergren E."/>
            <person name="Clifton S."/>
            <person name="Fulton L."/>
            <person name="Fulton B."/>
            <person name="Courtney L."/>
            <person name="Fronick C."/>
            <person name="Harrison M."/>
            <person name="Strong C."/>
            <person name="Farmer C."/>
            <person name="Delahaunty K."/>
            <person name="Markovic C."/>
            <person name="Hall O."/>
            <person name="Minx P."/>
            <person name="Tomlinson C."/>
            <person name="Mitreva M."/>
            <person name="Nelson J."/>
            <person name="Hou S."/>
            <person name="Wollam A."/>
            <person name="Pepin K.H."/>
            <person name="Johnson M."/>
            <person name="Bhonagiri V."/>
            <person name="Nash W.E."/>
            <person name="Warren W."/>
            <person name="Chinwalla A."/>
            <person name="Mardis E.R."/>
            <person name="Wilson R.K."/>
        </authorList>
    </citation>
    <scope>NUCLEOTIDE SEQUENCE [LARGE SCALE GENOMIC DNA]</scope>
    <source>
        <strain evidence="3">ATCC 49176</strain>
    </source>
</reference>
<dbReference type="AlphaFoldDB" id="W1Q239"/>
<dbReference type="HOGENOM" id="CLU_1615401_0_0_9"/>
<dbReference type="STRING" id="592010.GCWU000182_001268"/>
<proteinExistence type="predicted"/>
<evidence type="ECO:0000313" key="4">
    <source>
        <dbReference type="Proteomes" id="UP000019050"/>
    </source>
</evidence>